<name>A0ACC0U0U9_9AGAM</name>
<comment type="caution">
    <text evidence="1">The sequence shown here is derived from an EMBL/GenBank/DDBJ whole genome shotgun (WGS) entry which is preliminary data.</text>
</comment>
<reference evidence="1" key="1">
    <citation type="submission" date="2021-03" db="EMBL/GenBank/DDBJ databases">
        <title>Evolutionary priming and transition to the ectomycorrhizal habit in an iconic lineage of mushroom-forming fungi: is preadaptation a requirement?</title>
        <authorList>
            <consortium name="DOE Joint Genome Institute"/>
            <person name="Looney B.P."/>
            <person name="Miyauchi S."/>
            <person name="Morin E."/>
            <person name="Drula E."/>
            <person name="Courty P.E."/>
            <person name="Chicoki N."/>
            <person name="Fauchery L."/>
            <person name="Kohler A."/>
            <person name="Kuo A."/>
            <person name="LaButti K."/>
            <person name="Pangilinan J."/>
            <person name="Lipzen A."/>
            <person name="Riley R."/>
            <person name="Andreopoulos W."/>
            <person name="He G."/>
            <person name="Johnson J."/>
            <person name="Barry K.W."/>
            <person name="Grigoriev I.V."/>
            <person name="Nagy L."/>
            <person name="Hibbett D."/>
            <person name="Henrissat B."/>
            <person name="Matheny P.B."/>
            <person name="Labbe J."/>
            <person name="Martin A.F."/>
        </authorList>
    </citation>
    <scope>NUCLEOTIDE SEQUENCE</scope>
    <source>
        <strain evidence="1">BPL698</strain>
    </source>
</reference>
<organism evidence="1 2">
    <name type="scientific">Russula earlei</name>
    <dbReference type="NCBI Taxonomy" id="71964"/>
    <lineage>
        <taxon>Eukaryota</taxon>
        <taxon>Fungi</taxon>
        <taxon>Dikarya</taxon>
        <taxon>Basidiomycota</taxon>
        <taxon>Agaricomycotina</taxon>
        <taxon>Agaricomycetes</taxon>
        <taxon>Russulales</taxon>
        <taxon>Russulaceae</taxon>
        <taxon>Russula</taxon>
    </lineage>
</organism>
<accession>A0ACC0U0U9</accession>
<dbReference type="EMBL" id="JAGFNK010000271">
    <property type="protein sequence ID" value="KAI9454527.1"/>
    <property type="molecule type" value="Genomic_DNA"/>
</dbReference>
<protein>
    <submittedName>
        <fullName evidence="1">Uncharacterized protein</fullName>
    </submittedName>
</protein>
<proteinExistence type="predicted"/>
<keyword evidence="2" id="KW-1185">Reference proteome</keyword>
<evidence type="ECO:0000313" key="1">
    <source>
        <dbReference type="EMBL" id="KAI9454527.1"/>
    </source>
</evidence>
<evidence type="ECO:0000313" key="2">
    <source>
        <dbReference type="Proteomes" id="UP001207468"/>
    </source>
</evidence>
<gene>
    <name evidence="1" type="ORF">F5148DRAFT_1229229</name>
</gene>
<sequence length="129" mass="14008">MLIQLIYIYSPALSIHTCGGAYPTQTFHHIKVLNSSPSPLSKSPSTCASSLWASAARGRLAGVRWDVFLVFGVHIMPILITPTGILRTAMSNIMPQIRVSKIEGRYSCVGVIVTMAASLRSAILTERVH</sequence>
<dbReference type="Proteomes" id="UP001207468">
    <property type="component" value="Unassembled WGS sequence"/>
</dbReference>